<evidence type="ECO:0000313" key="1">
    <source>
        <dbReference type="EMBL" id="AFR71792.1"/>
    </source>
</evidence>
<sequence length="57" mass="7001">MGMILFIMNVPDILNKYDVVNNKSETMYKYSKKYDLLNLIRDFITYRHHIRFAWIDV</sequence>
<dbReference type="HOGENOM" id="CLU_192014_0_0_12"/>
<dbReference type="EMBL" id="CP003490">
    <property type="protein sequence ID" value="AFR71792.1"/>
    <property type="molecule type" value="Genomic_DNA"/>
</dbReference>
<dbReference type="RefSeq" id="WP_014936786.1">
    <property type="nucleotide sequence ID" value="NC_018607.1"/>
</dbReference>
<accession>J9U2E0</accession>
<gene>
    <name evidence="1" type="ORF">B2904_orf2466</name>
</gene>
<reference evidence="1 2" key="1">
    <citation type="journal article" date="2012" name="BMC Genomics">
        <title>Comparative genomics of Brachyspira pilosicoli strains: genome rearrangements, reductions and correlation of genetic compliment with phenotypic diversity.</title>
        <authorList>
            <person name="Mappley L.J."/>
            <person name="Black M.L."/>
            <person name="Abuoun M."/>
            <person name="Darby A.C."/>
            <person name="Woodward M.J."/>
            <person name="Parkhill J."/>
            <person name="Turner A.K."/>
            <person name="Bellgard M.I."/>
            <person name="La T."/>
            <person name="Phillips N.D."/>
            <person name="La Ragione R.M."/>
            <person name="Hampson D.J."/>
        </authorList>
    </citation>
    <scope>NUCLEOTIDE SEQUENCE [LARGE SCALE GENOMIC DNA]</scope>
    <source>
        <strain evidence="1">B2904</strain>
    </source>
</reference>
<dbReference type="PATRIC" id="fig|1133568.3.peg.2469"/>
<protein>
    <submittedName>
        <fullName evidence="1">Uncharacterized protein</fullName>
    </submittedName>
</protein>
<proteinExistence type="predicted"/>
<name>J9U2E0_BRAPL</name>
<dbReference type="KEGG" id="bpj:B2904_orf2466"/>
<dbReference type="Proteomes" id="UP000007346">
    <property type="component" value="Chromosome"/>
</dbReference>
<organism evidence="1 2">
    <name type="scientific">Brachyspira pilosicoli B2904</name>
    <dbReference type="NCBI Taxonomy" id="1133568"/>
    <lineage>
        <taxon>Bacteria</taxon>
        <taxon>Pseudomonadati</taxon>
        <taxon>Spirochaetota</taxon>
        <taxon>Spirochaetia</taxon>
        <taxon>Brachyspirales</taxon>
        <taxon>Brachyspiraceae</taxon>
        <taxon>Brachyspira</taxon>
    </lineage>
</organism>
<dbReference type="AlphaFoldDB" id="J9U2E0"/>
<evidence type="ECO:0000313" key="2">
    <source>
        <dbReference type="Proteomes" id="UP000007346"/>
    </source>
</evidence>